<sequence length="162" mass="18553">MRYFYDCEFIEDGRTIDLISIAFVSETGREFYAVSTEFDPGRAGKWVRANVLPKLPSPASKVWRSRSAIRDGLTEYFAQDGREVELWAWVGAYDHVALCQLWGPMTALPTGMPRFTREIKQHWESSGRPALPQAPDDAHDALADARHNRARFLAIERNRKQP</sequence>
<dbReference type="Proteomes" id="UP000567922">
    <property type="component" value="Unassembled WGS sequence"/>
</dbReference>
<dbReference type="HAMAP" id="MF_00977">
    <property type="entry name" value="3_5_Exoribonuc_actinobact"/>
    <property type="match status" value="1"/>
</dbReference>
<keyword evidence="1" id="KW-0378">Hydrolase</keyword>
<dbReference type="EC" id="3.1.13.-" evidence="1"/>
<organism evidence="3 4">
    <name type="scientific">Hoyosella altamirensis</name>
    <dbReference type="NCBI Taxonomy" id="616997"/>
    <lineage>
        <taxon>Bacteria</taxon>
        <taxon>Bacillati</taxon>
        <taxon>Actinomycetota</taxon>
        <taxon>Actinomycetes</taxon>
        <taxon>Mycobacteriales</taxon>
        <taxon>Hoyosellaceae</taxon>
        <taxon>Hoyosella</taxon>
    </lineage>
</organism>
<keyword evidence="1" id="KW-0460">Magnesium</keyword>
<dbReference type="RefSeq" id="WP_064439204.1">
    <property type="nucleotide sequence ID" value="NZ_BDDI01000004.1"/>
</dbReference>
<dbReference type="GO" id="GO:0008408">
    <property type="term" value="F:3'-5' exonuclease activity"/>
    <property type="evidence" value="ECO:0007669"/>
    <property type="project" value="InterPro"/>
</dbReference>
<feature type="binding site" evidence="1">
    <location>
        <position position="6"/>
    </location>
    <ligand>
        <name>Mg(2+)</name>
        <dbReference type="ChEBI" id="CHEBI:18420"/>
        <note>catalytic</note>
    </ligand>
</feature>
<comment type="function">
    <text evidence="1">Exonuclease that cleaves single-stranded 3' overhangs of double-stranded RNA.</text>
</comment>
<dbReference type="NCBIfam" id="NF033638">
    <property type="entry name" value="RNase_AS"/>
    <property type="match status" value="1"/>
</dbReference>
<dbReference type="InterPro" id="IPR036397">
    <property type="entry name" value="RNaseH_sf"/>
</dbReference>
<dbReference type="GO" id="GO:0003676">
    <property type="term" value="F:nucleic acid binding"/>
    <property type="evidence" value="ECO:0007669"/>
    <property type="project" value="InterPro"/>
</dbReference>
<keyword evidence="4" id="KW-1185">Reference proteome</keyword>
<comment type="cofactor">
    <cofactor evidence="1">
        <name>Mg(2+)</name>
        <dbReference type="ChEBI" id="CHEBI:18420"/>
    </cofactor>
    <text evidence="1">Binds 1 Mg(2+) ion per subunit.</text>
</comment>
<evidence type="ECO:0000256" key="1">
    <source>
        <dbReference type="HAMAP-Rule" id="MF_00977"/>
    </source>
</evidence>
<keyword evidence="1" id="KW-0540">Nuclease</keyword>
<feature type="domain" description="3'-5' exoribonuclease Rv2179c-like" evidence="2">
    <location>
        <begin position="2"/>
        <end position="150"/>
    </location>
</feature>
<keyword evidence="1" id="KW-0269">Exonuclease</keyword>
<dbReference type="GO" id="GO:0000287">
    <property type="term" value="F:magnesium ion binding"/>
    <property type="evidence" value="ECO:0007669"/>
    <property type="project" value="UniProtKB-UniRule"/>
</dbReference>
<dbReference type="Pfam" id="PF16473">
    <property type="entry name" value="Rv2179c-like"/>
    <property type="match status" value="1"/>
</dbReference>
<dbReference type="Gene3D" id="3.30.420.10">
    <property type="entry name" value="Ribonuclease H-like superfamily/Ribonuclease H"/>
    <property type="match status" value="1"/>
</dbReference>
<evidence type="ECO:0000313" key="3">
    <source>
        <dbReference type="EMBL" id="MBB3038896.1"/>
    </source>
</evidence>
<gene>
    <name evidence="3" type="ORF">FHU29_003365</name>
</gene>
<comment type="caution">
    <text evidence="1">Lacks conserved residue(s) required for the propagation of feature annotation.</text>
</comment>
<proteinExistence type="inferred from homology"/>
<dbReference type="AlphaFoldDB" id="A0A839RS05"/>
<comment type="subunit">
    <text evidence="1">Homodimer.</text>
</comment>
<evidence type="ECO:0000313" key="4">
    <source>
        <dbReference type="Proteomes" id="UP000567922"/>
    </source>
</evidence>
<reference evidence="3 4" key="1">
    <citation type="submission" date="2020-08" db="EMBL/GenBank/DDBJ databases">
        <title>Sequencing the genomes of 1000 actinobacteria strains.</title>
        <authorList>
            <person name="Klenk H.-P."/>
        </authorList>
    </citation>
    <scope>NUCLEOTIDE SEQUENCE [LARGE SCALE GENOMIC DNA]</scope>
    <source>
        <strain evidence="3 4">DSM 45258</strain>
    </source>
</reference>
<dbReference type="OrthoDB" id="4640719at2"/>
<keyword evidence="1" id="KW-0479">Metal-binding</keyword>
<protein>
    <recommendedName>
        <fullName evidence="1">3'-5' exoribonuclease</fullName>
        <ecNumber evidence="1">3.1.13.-</ecNumber>
    </recommendedName>
</protein>
<dbReference type="EMBL" id="JACHWS010000003">
    <property type="protein sequence ID" value="MBB3038896.1"/>
    <property type="molecule type" value="Genomic_DNA"/>
</dbReference>
<accession>A0A839RS05</accession>
<comment type="caution">
    <text evidence="3">The sequence shown here is derived from an EMBL/GenBank/DDBJ whole genome shotgun (WGS) entry which is preliminary data.</text>
</comment>
<dbReference type="InterPro" id="IPR033390">
    <property type="entry name" value="Rv2179c-like"/>
</dbReference>
<evidence type="ECO:0000259" key="2">
    <source>
        <dbReference type="Pfam" id="PF16473"/>
    </source>
</evidence>
<name>A0A839RS05_9ACTN</name>
<dbReference type="InterPro" id="IPR030853">
    <property type="entry name" value="3_5_Exoribonuc_actinobac"/>
</dbReference>
<dbReference type="GO" id="GO:0004532">
    <property type="term" value="F:RNA exonuclease activity"/>
    <property type="evidence" value="ECO:0007669"/>
    <property type="project" value="UniProtKB-UniRule"/>
</dbReference>